<keyword evidence="2" id="KW-1185">Reference proteome</keyword>
<dbReference type="EMBL" id="NJES01000068">
    <property type="protein sequence ID" value="PHH78755.1"/>
    <property type="molecule type" value="Genomic_DNA"/>
</dbReference>
<dbReference type="OrthoDB" id="4904438at2759"/>
<dbReference type="AlphaFoldDB" id="A0A2C5ZA61"/>
<comment type="caution">
    <text evidence="1">The sequence shown here is derived from an EMBL/GenBank/DDBJ whole genome shotgun (WGS) entry which is preliminary data.</text>
</comment>
<protein>
    <submittedName>
        <fullName evidence="1">Uncharacterized protein</fullName>
    </submittedName>
</protein>
<evidence type="ECO:0000313" key="2">
    <source>
        <dbReference type="Proteomes" id="UP000226431"/>
    </source>
</evidence>
<accession>A0A2C5ZA61</accession>
<reference evidence="1 2" key="1">
    <citation type="submission" date="2017-06" db="EMBL/GenBank/DDBJ databases">
        <title>Ant-infecting Ophiocordyceps genomes reveal a high diversity of potential behavioral manipulation genes and a possible major role for enterotoxins.</title>
        <authorList>
            <person name="De Bekker C."/>
            <person name="Evans H.C."/>
            <person name="Brachmann A."/>
            <person name="Hughes D.P."/>
        </authorList>
    </citation>
    <scope>NUCLEOTIDE SEQUENCE [LARGE SCALE GENOMIC DNA]</scope>
    <source>
        <strain evidence="1 2">Map16</strain>
    </source>
</reference>
<organism evidence="1 2">
    <name type="scientific">Ophiocordyceps camponoti-rufipedis</name>
    <dbReference type="NCBI Taxonomy" id="2004952"/>
    <lineage>
        <taxon>Eukaryota</taxon>
        <taxon>Fungi</taxon>
        <taxon>Dikarya</taxon>
        <taxon>Ascomycota</taxon>
        <taxon>Pezizomycotina</taxon>
        <taxon>Sordariomycetes</taxon>
        <taxon>Hypocreomycetidae</taxon>
        <taxon>Hypocreales</taxon>
        <taxon>Ophiocordycipitaceae</taxon>
        <taxon>Ophiocordyceps</taxon>
    </lineage>
</organism>
<gene>
    <name evidence="1" type="ORF">CDD80_6306</name>
</gene>
<evidence type="ECO:0000313" key="1">
    <source>
        <dbReference type="EMBL" id="PHH78755.1"/>
    </source>
</evidence>
<dbReference type="STRING" id="2004952.A0A2C5ZA61"/>
<name>A0A2C5ZA61_9HYPO</name>
<dbReference type="Proteomes" id="UP000226431">
    <property type="component" value="Unassembled WGS sequence"/>
</dbReference>
<proteinExistence type="predicted"/>
<sequence>MDMSSLYSCGNMTPWNLSPAPPPIADYRAFCPYDWLEHPLADNSSRGVFILRSLPVRLRVTIAEATGWNASTFVSRVDKSLSMLRHADGIRGWYMYRGRIHQTVCWDNDVRSVLDSHSNVAGGLASLIVRPEEIRMNQAAARFYPSLPPWFLDRDKPHCINASNPHYQTVANVVKSATCHNMHTHQTNGNFLRWVRHRLREFAHPMLRAIYYASLQEYDCPISRSCFWYSSVERNESHAMVPPNIFGFTKAVQTLFKRKKSICILFNDVPVPANHFVILARPPLRIAQ</sequence>